<sequence>MSSKKSTATSSKKAKRSAGLTDTELERQQNESLFQAALEVVYKLGEHLKVETKDVTFHPFDTGLEKLFAQTLKKAKYTTIDSAAKSVNVVGGRLLYGAICNYVGLAPNFNPTGCSLWEHGWEEGIRCYHSEKMILKENIIEMTPTSEAAISALKEGRGLLSSNKYGKQVVRIVQENSMICPEDLRQTRFGTFSNSSCGLNFTDGEKAKLAYKNATAYIQAVFPKTAMQHLLFIVTACECNYGGQLILGKQIPKMTPYTVSGVENISVKDLDPVKAVGVKYPAVFVFQCCNFQGQKRAGNAKSCEFKISLPDLIHCLITARNLWFEVMGEPMPVQFPLFKWSPALQVKNTLLPSCDVCTEDNPFGEIPTKRKRVVEIESDEDEEEDED</sequence>
<feature type="compositionally biased region" description="Low complexity" evidence="1">
    <location>
        <begin position="1"/>
        <end position="11"/>
    </location>
</feature>
<dbReference type="GO" id="GO:0003677">
    <property type="term" value="F:DNA binding"/>
    <property type="evidence" value="ECO:0007669"/>
    <property type="project" value="UniProtKB-KW"/>
</dbReference>
<evidence type="ECO:0000256" key="1">
    <source>
        <dbReference type="SAM" id="MobiDB-lite"/>
    </source>
</evidence>
<feature type="domain" description="Adenovirus DNA-binding all-alpha" evidence="2">
    <location>
        <begin position="35"/>
        <end position="109"/>
    </location>
</feature>
<proteinExistence type="predicted"/>
<dbReference type="InterPro" id="IPR036368">
    <property type="entry name" value="ADBP_zn-bd_sf"/>
</dbReference>
<dbReference type="Proteomes" id="UP000434273">
    <property type="component" value="Segment"/>
</dbReference>
<dbReference type="InterPro" id="IPR036367">
    <property type="entry name" value="Ad_DBP_C_sf"/>
</dbReference>
<evidence type="ECO:0000313" key="5">
    <source>
        <dbReference type="Proteomes" id="UP000434273"/>
    </source>
</evidence>
<dbReference type="GO" id="GO:0008270">
    <property type="term" value="F:zinc ion binding"/>
    <property type="evidence" value="ECO:0007669"/>
    <property type="project" value="InterPro"/>
</dbReference>
<name>A0A6B9F011_DADV1</name>
<dbReference type="Pfam" id="PF03728">
    <property type="entry name" value="Viral_DNA_Zn_bi"/>
    <property type="match status" value="2"/>
</dbReference>
<dbReference type="Gene3D" id="3.90.148.10">
    <property type="entry name" value="Adenovirus DNA-binding, C-terminal domain superfamily/Adenovirus DNA-binding, zinc binding domain"/>
    <property type="match status" value="2"/>
</dbReference>
<dbReference type="GO" id="GO:0006260">
    <property type="term" value="P:DNA replication"/>
    <property type="evidence" value="ECO:0007669"/>
    <property type="project" value="InterPro"/>
</dbReference>
<evidence type="ECO:0000313" key="4">
    <source>
        <dbReference type="EMBL" id="QGX86428.1"/>
    </source>
</evidence>
<dbReference type="InterPro" id="IPR003176">
    <property type="entry name" value="Adenovirus_DNA-bd_a"/>
</dbReference>
<dbReference type="SUPFAM" id="SSF57917">
    <property type="entry name" value="Zn-binding domains of ADDBP"/>
    <property type="match status" value="2"/>
</dbReference>
<dbReference type="Pfam" id="PF02236">
    <property type="entry name" value="Viral_DNA_bi"/>
    <property type="match status" value="1"/>
</dbReference>
<feature type="domain" description="Adenovirus DNA-binding zinc-binding" evidence="3">
    <location>
        <begin position="126"/>
        <end position="225"/>
    </location>
</feature>
<evidence type="ECO:0000259" key="2">
    <source>
        <dbReference type="Pfam" id="PF02236"/>
    </source>
</evidence>
<dbReference type="EMBL" id="MN310513">
    <property type="protein sequence ID" value="QGX86428.1"/>
    <property type="molecule type" value="Genomic_DNA"/>
</dbReference>
<feature type="region of interest" description="Disordered" evidence="1">
    <location>
        <begin position="1"/>
        <end position="22"/>
    </location>
</feature>
<evidence type="ECO:0000259" key="3">
    <source>
        <dbReference type="Pfam" id="PF03728"/>
    </source>
</evidence>
<protein>
    <submittedName>
        <fullName evidence="4">DNA-binding protein</fullName>
    </submittedName>
</protein>
<organism evidence="4 5">
    <name type="scientific">Duck adenovirus 1</name>
    <name type="common">DAdV-1</name>
    <dbReference type="NCBI Taxonomy" id="130329"/>
    <lineage>
        <taxon>Viruses</taxon>
        <taxon>Varidnaviria</taxon>
        <taxon>Bamfordvirae</taxon>
        <taxon>Preplasmiviricota</taxon>
        <taxon>Polisuviricotina</taxon>
        <taxon>Pharingeaviricetes</taxon>
        <taxon>Rowavirales</taxon>
        <taxon>Adenoviridae</taxon>
        <taxon>Barthadenovirus</taxon>
        <taxon>Barthadenovirus galloanserae</taxon>
        <taxon>Duck atadenovirus A</taxon>
    </lineage>
</organism>
<reference evidence="4 5" key="1">
    <citation type="journal article" date="2019" name="Can. Vet. J.">
        <title>First reported outbreak of Duck atadenovirus A tracheobronchitis in 3-week-old ducklings in Quebec including whole genome sequence of the virus.</title>
        <authorList>
            <person name="Chenier S."/>
            <person name="Desroches M."/>
            <person name="Provost C."/>
            <person name="Bournival V."/>
            <person name="St-Sauveur V.G."/>
            <person name="Koszegi M."/>
            <person name="Gagnon C.A."/>
        </authorList>
    </citation>
    <scope>NUCLEOTIDE SEQUENCE [LARGE SCALE GENOMIC DNA]</scope>
    <source>
        <strain evidence="4 5">FMV-19-2234581</strain>
    </source>
</reference>
<feature type="domain" description="Adenovirus DNA-binding zinc-binding" evidence="3">
    <location>
        <begin position="236"/>
        <end position="327"/>
    </location>
</feature>
<dbReference type="InterPro" id="IPR005376">
    <property type="entry name" value="Adenovirus_DNA-bd_zn-bd"/>
</dbReference>
<accession>A0A6B9F011</accession>
<keyword evidence="4" id="KW-0238">DNA-binding</keyword>